<evidence type="ECO:0000313" key="3">
    <source>
        <dbReference type="Proteomes" id="UP000299102"/>
    </source>
</evidence>
<evidence type="ECO:0000256" key="1">
    <source>
        <dbReference type="SAM" id="MobiDB-lite"/>
    </source>
</evidence>
<reference evidence="2 3" key="1">
    <citation type="journal article" date="2019" name="Commun. Biol.">
        <title>The bagworm genome reveals a unique fibroin gene that provides high tensile strength.</title>
        <authorList>
            <person name="Kono N."/>
            <person name="Nakamura H."/>
            <person name="Ohtoshi R."/>
            <person name="Tomita M."/>
            <person name="Numata K."/>
            <person name="Arakawa K."/>
        </authorList>
    </citation>
    <scope>NUCLEOTIDE SEQUENCE [LARGE SCALE GENOMIC DNA]</scope>
</reference>
<gene>
    <name evidence="2" type="ORF">EVAR_82132_1</name>
</gene>
<protein>
    <submittedName>
        <fullName evidence="2">Uncharacterized protein</fullName>
    </submittedName>
</protein>
<dbReference type="AlphaFoldDB" id="A0A4C1U1V0"/>
<name>A0A4C1U1V0_EUMVA</name>
<feature type="compositionally biased region" description="Basic residues" evidence="1">
    <location>
        <begin position="33"/>
        <end position="42"/>
    </location>
</feature>
<sequence length="79" mass="8888">MTVFDTTFGRVPIDNVCSSRLKTQMPVTPAHRDCRRRTKSRPRAPTAASARDFDPRSQPSTVGLRTDTYTKRAVATFQC</sequence>
<feature type="region of interest" description="Disordered" evidence="1">
    <location>
        <begin position="27"/>
        <end position="65"/>
    </location>
</feature>
<accession>A0A4C1U1V0</accession>
<keyword evidence="3" id="KW-1185">Reference proteome</keyword>
<proteinExistence type="predicted"/>
<comment type="caution">
    <text evidence="2">The sequence shown here is derived from an EMBL/GenBank/DDBJ whole genome shotgun (WGS) entry which is preliminary data.</text>
</comment>
<dbReference type="EMBL" id="BGZK01000116">
    <property type="protein sequence ID" value="GBP20259.1"/>
    <property type="molecule type" value="Genomic_DNA"/>
</dbReference>
<organism evidence="2 3">
    <name type="scientific">Eumeta variegata</name>
    <name type="common">Bagworm moth</name>
    <name type="synonym">Eumeta japonica</name>
    <dbReference type="NCBI Taxonomy" id="151549"/>
    <lineage>
        <taxon>Eukaryota</taxon>
        <taxon>Metazoa</taxon>
        <taxon>Ecdysozoa</taxon>
        <taxon>Arthropoda</taxon>
        <taxon>Hexapoda</taxon>
        <taxon>Insecta</taxon>
        <taxon>Pterygota</taxon>
        <taxon>Neoptera</taxon>
        <taxon>Endopterygota</taxon>
        <taxon>Lepidoptera</taxon>
        <taxon>Glossata</taxon>
        <taxon>Ditrysia</taxon>
        <taxon>Tineoidea</taxon>
        <taxon>Psychidae</taxon>
        <taxon>Oiketicinae</taxon>
        <taxon>Eumeta</taxon>
    </lineage>
</organism>
<dbReference type="Proteomes" id="UP000299102">
    <property type="component" value="Unassembled WGS sequence"/>
</dbReference>
<evidence type="ECO:0000313" key="2">
    <source>
        <dbReference type="EMBL" id="GBP20259.1"/>
    </source>
</evidence>